<proteinExistence type="predicted"/>
<dbReference type="RefSeq" id="WP_196224440.1">
    <property type="nucleotide sequence ID" value="NZ_JALKHS010000006.1"/>
</dbReference>
<keyword evidence="1" id="KW-0732">Signal</keyword>
<dbReference type="PANTHER" id="PTHR43037">
    <property type="entry name" value="UNNAMED PRODUCT-RELATED"/>
    <property type="match status" value="1"/>
</dbReference>
<keyword evidence="4" id="KW-1185">Reference proteome</keyword>
<dbReference type="InterPro" id="IPR029058">
    <property type="entry name" value="AB_hydrolase_fold"/>
</dbReference>
<protein>
    <submittedName>
        <fullName evidence="3">PHB depolymerase family esterase</fullName>
    </submittedName>
</protein>
<evidence type="ECO:0000256" key="1">
    <source>
        <dbReference type="ARBA" id="ARBA00022729"/>
    </source>
</evidence>
<comment type="caution">
    <text evidence="3">The sequence shown here is derived from an EMBL/GenBank/DDBJ whole genome shotgun (WGS) entry which is preliminary data.</text>
</comment>
<dbReference type="Pfam" id="PF10503">
    <property type="entry name" value="Esterase_PHB"/>
    <property type="match status" value="1"/>
</dbReference>
<dbReference type="Gene3D" id="3.40.50.1820">
    <property type="entry name" value="alpha/beta hydrolase"/>
    <property type="match status" value="1"/>
</dbReference>
<sequence length="385" mass="40664">MRKLSDTIARLASLRDAADMSAVTSGRLESLPNFGSNPGALHAHIYVPPTLCDGAALVVVMHGCTQTAAGYDVGAGWSEMADRHGFALLFPEQQRQNNPNLCFNWFSPKDSRRGSGEALSIRQMIDAVASAHPIDPARIFVTGLSAGGAMASVMLATYPEVFAGGAIIAGLPYGCASTIPQAFDRMRGHDVPREAELAALIRGASDHPGPWPTLSIWHGSGDPTVNPTNADAIIAQWRALHGIGLDPARIEAVDGYPRRVWCDAAGHEVIEEYSITGMGHGTPLDTAGENGCGRSGAYMLEASISSTRHICRFWGLVNSDKHAVHVRPAEAGPTRQNLALTFGSNTVNETPRAGIPTARPLIDVPAVGGVGKVIEDALRAAGLMR</sequence>
<reference evidence="3 4" key="1">
    <citation type="submission" date="2022-04" db="EMBL/GenBank/DDBJ databases">
        <authorList>
            <person name="Huq M.A."/>
        </authorList>
    </citation>
    <scope>NUCLEOTIDE SEQUENCE [LARGE SCALE GENOMIC DNA]</scope>
    <source>
        <strain evidence="3 4">MAH-33</strain>
    </source>
</reference>
<dbReference type="InterPro" id="IPR050955">
    <property type="entry name" value="Plant_Biomass_Hydrol_Est"/>
</dbReference>
<dbReference type="EMBL" id="JALKHS010000006">
    <property type="protein sequence ID" value="MCK0530771.1"/>
    <property type="molecule type" value="Genomic_DNA"/>
</dbReference>
<dbReference type="NCBIfam" id="TIGR01840">
    <property type="entry name" value="esterase_phb"/>
    <property type="match status" value="1"/>
</dbReference>
<evidence type="ECO:0000256" key="2">
    <source>
        <dbReference type="ARBA" id="ARBA00022801"/>
    </source>
</evidence>
<dbReference type="PANTHER" id="PTHR43037:SF1">
    <property type="entry name" value="BLL1128 PROTEIN"/>
    <property type="match status" value="1"/>
</dbReference>
<keyword evidence="2" id="KW-0378">Hydrolase</keyword>
<accession>A0ABT0DUH7</accession>
<dbReference type="InterPro" id="IPR010126">
    <property type="entry name" value="Esterase_phb"/>
</dbReference>
<gene>
    <name evidence="3" type="ORF">MU848_04135</name>
</gene>
<dbReference type="Proteomes" id="UP001203512">
    <property type="component" value="Unassembled WGS sequence"/>
</dbReference>
<dbReference type="SUPFAM" id="SSF53474">
    <property type="entry name" value="alpha/beta-Hydrolases"/>
    <property type="match status" value="2"/>
</dbReference>
<organism evidence="3 4">
    <name type="scientific">Sphingobium agri</name>
    <dbReference type="NCBI Taxonomy" id="2933566"/>
    <lineage>
        <taxon>Bacteria</taxon>
        <taxon>Pseudomonadati</taxon>
        <taxon>Pseudomonadota</taxon>
        <taxon>Alphaproteobacteria</taxon>
        <taxon>Sphingomonadales</taxon>
        <taxon>Sphingomonadaceae</taxon>
        <taxon>Sphingobium</taxon>
    </lineage>
</organism>
<evidence type="ECO:0000313" key="3">
    <source>
        <dbReference type="EMBL" id="MCK0530771.1"/>
    </source>
</evidence>
<name>A0ABT0DUH7_9SPHN</name>
<evidence type="ECO:0000313" key="4">
    <source>
        <dbReference type="Proteomes" id="UP001203512"/>
    </source>
</evidence>